<protein>
    <submittedName>
        <fullName evidence="2">Uncharacterized protein</fullName>
    </submittedName>
</protein>
<evidence type="ECO:0000313" key="3">
    <source>
        <dbReference type="Proteomes" id="UP000269410"/>
    </source>
</evidence>
<evidence type="ECO:0000313" key="2">
    <source>
        <dbReference type="EMBL" id="RMD77222.1"/>
    </source>
</evidence>
<feature type="transmembrane region" description="Helical" evidence="1">
    <location>
        <begin position="83"/>
        <end position="104"/>
    </location>
</feature>
<dbReference type="AlphaFoldDB" id="A0A3M0YYS3"/>
<gene>
    <name evidence="2" type="ORF">D6810_01535</name>
</gene>
<name>A0A3M0YYS3_9BACT</name>
<proteinExistence type="predicted"/>
<dbReference type="Proteomes" id="UP000269410">
    <property type="component" value="Unassembled WGS sequence"/>
</dbReference>
<keyword evidence="1" id="KW-1133">Transmembrane helix</keyword>
<dbReference type="EMBL" id="RFKV01000054">
    <property type="protein sequence ID" value="RMD77222.1"/>
    <property type="molecule type" value="Genomic_DNA"/>
</dbReference>
<comment type="caution">
    <text evidence="2">The sequence shown here is derived from an EMBL/GenBank/DDBJ whole genome shotgun (WGS) entry which is preliminary data.</text>
</comment>
<accession>A0A3M0YYS3</accession>
<reference evidence="2 3" key="1">
    <citation type="submission" date="2018-10" db="EMBL/GenBank/DDBJ databases">
        <title>Thermophilic Lithotrophy and Phototrophy in an Intertidal, Iron-rich, Geothermal Spring.</title>
        <authorList>
            <person name="Ward L.M."/>
            <person name="Idei A."/>
            <person name="Nakagawa M."/>
            <person name="Ueno Y."/>
            <person name="Fischer W."/>
            <person name="Mcglynn S.E."/>
        </authorList>
    </citation>
    <scope>NUCLEOTIDE SEQUENCE [LARGE SCALE GENOMIC DNA]</scope>
    <source>
        <strain evidence="2">J137</strain>
    </source>
</reference>
<evidence type="ECO:0000256" key="1">
    <source>
        <dbReference type="SAM" id="Phobius"/>
    </source>
</evidence>
<sequence>MDDGNNLEQKTACQILGCPDGMVDGASILSSGSKFAEWFVSLIFVGLAILGVFVIIRAVVNIIRSEGSDTQLLENSKKAIKGVLYGIVIFFVGVIGYVLVLNFLKVPTQIEIEKPEAIKNIDIPFI</sequence>
<keyword evidence="1" id="KW-0472">Membrane</keyword>
<keyword evidence="1" id="KW-0812">Transmembrane</keyword>
<feature type="transmembrane region" description="Helical" evidence="1">
    <location>
        <begin position="38"/>
        <end position="63"/>
    </location>
</feature>
<organism evidence="2 3">
    <name type="scientific">Candidatus Dojkabacteria bacterium</name>
    <dbReference type="NCBI Taxonomy" id="2099670"/>
    <lineage>
        <taxon>Bacteria</taxon>
        <taxon>Candidatus Dojkabacteria</taxon>
    </lineage>
</organism>